<accession>A0ABV4BFZ1</accession>
<proteinExistence type="predicted"/>
<gene>
    <name evidence="1" type="ORF">ABC977_13665</name>
</gene>
<dbReference type="Gene3D" id="3.30.2020.40">
    <property type="entry name" value="Uncharacterised protein PF10387, DUF2442"/>
    <property type="match status" value="1"/>
</dbReference>
<sequence>MNTMWIENEPCALRAWAEGRMIYLELTDGRIVGFPADRFKILRAAPEEKLKKVSVEVNGYALRWEELDEDLTVQGVVAGRFQLPLPEQAA</sequence>
<reference evidence="1 2" key="1">
    <citation type="submission" date="2024-05" db="EMBL/GenBank/DDBJ databases">
        <title>Genome Sequence and Characterization of the New Strain Purple Sulfur Bacterium of Genus Thioalkalicoccus.</title>
        <authorList>
            <person name="Bryantseva I.A."/>
            <person name="Kyndt J.A."/>
            <person name="Imhoff J.F."/>
        </authorList>
    </citation>
    <scope>NUCLEOTIDE SEQUENCE [LARGE SCALE GENOMIC DNA]</scope>
    <source>
        <strain evidence="1 2">Um2</strain>
    </source>
</reference>
<name>A0ABV4BFZ1_9GAMM</name>
<dbReference type="InterPro" id="IPR018841">
    <property type="entry name" value="DUF2442"/>
</dbReference>
<dbReference type="Pfam" id="PF10387">
    <property type="entry name" value="DUF2442"/>
    <property type="match status" value="1"/>
</dbReference>
<keyword evidence="2" id="KW-1185">Reference proteome</keyword>
<dbReference type="EMBL" id="JBDKXB010000021">
    <property type="protein sequence ID" value="MEY6433451.1"/>
    <property type="molecule type" value="Genomic_DNA"/>
</dbReference>
<evidence type="ECO:0000313" key="2">
    <source>
        <dbReference type="Proteomes" id="UP001564408"/>
    </source>
</evidence>
<dbReference type="Proteomes" id="UP001564408">
    <property type="component" value="Unassembled WGS sequence"/>
</dbReference>
<evidence type="ECO:0000313" key="1">
    <source>
        <dbReference type="EMBL" id="MEY6433451.1"/>
    </source>
</evidence>
<protein>
    <submittedName>
        <fullName evidence="1">DUF2442 domain-containing protein</fullName>
    </submittedName>
</protein>
<organism evidence="1 2">
    <name type="scientific">Thioalkalicoccus limnaeus</name>
    <dbReference type="NCBI Taxonomy" id="120681"/>
    <lineage>
        <taxon>Bacteria</taxon>
        <taxon>Pseudomonadati</taxon>
        <taxon>Pseudomonadota</taxon>
        <taxon>Gammaproteobacteria</taxon>
        <taxon>Chromatiales</taxon>
        <taxon>Chromatiaceae</taxon>
        <taxon>Thioalkalicoccus</taxon>
    </lineage>
</organism>
<comment type="caution">
    <text evidence="1">The sequence shown here is derived from an EMBL/GenBank/DDBJ whole genome shotgun (WGS) entry which is preliminary data.</text>
</comment>